<evidence type="ECO:0000313" key="2">
    <source>
        <dbReference type="EMBL" id="POP43285.1"/>
    </source>
</evidence>
<dbReference type="Proteomes" id="UP000247005">
    <property type="component" value="Unassembled WGS sequence"/>
</dbReference>
<reference evidence="3 4" key="1">
    <citation type="submission" date="2018-01" db="EMBL/GenBank/DDBJ databases">
        <title>Superficieibacter electus gen. nov., sp. nov., an extended-spectrum beta-lactamase possessing member of the Enterobacteriaceae family, isolated from intensive care unit surfaces.</title>
        <authorList>
            <person name="Potter R.F."/>
            <person name="D'Souza A.W."/>
        </authorList>
    </citation>
    <scope>NUCLEOTIDE SEQUENCE [LARGE SCALE GENOMIC DNA]</scope>
    <source>
        <strain evidence="2 4">BP-1</strain>
        <strain evidence="1 3">BP-2</strain>
    </source>
</reference>
<accession>A0A2P5GIT9</accession>
<gene>
    <name evidence="2" type="ORF">CHU32_23225</name>
    <name evidence="1" type="ORF">CHU33_23935</name>
</gene>
<evidence type="ECO:0000313" key="1">
    <source>
        <dbReference type="EMBL" id="POP41222.1"/>
    </source>
</evidence>
<evidence type="ECO:0000313" key="3">
    <source>
        <dbReference type="Proteomes" id="UP000237073"/>
    </source>
</evidence>
<dbReference type="AlphaFoldDB" id="A0A2P5GIT9"/>
<dbReference type="EMBL" id="PQGD01000025">
    <property type="protein sequence ID" value="POP43285.1"/>
    <property type="molecule type" value="Genomic_DNA"/>
</dbReference>
<dbReference type="Proteomes" id="UP000237073">
    <property type="component" value="Unassembled WGS sequence"/>
</dbReference>
<keyword evidence="3" id="KW-1185">Reference proteome</keyword>
<sequence length="223" mass="25851">MKTKWFNANFPCGLDILYKAIINTPFDSDKGWGFSINSYEDNTISSKYIERVELNEIIIDPYGNETEFNHFKYIQFKFWFCKTQKNNFILVIESPPRSIKSFISNIIKKTQADFNVSCINIRIDDFIQCITPHFERVKVHKAKLKDLTFSKTTSGTLELESSSDAIEEINNIFKNAKFTIDKVKLNVKTFSGFETLEVNTNGSINFSEDIFKEIFSTVENFTS</sequence>
<name>A0A2P5GIT9_9ENTR</name>
<dbReference type="EMBL" id="PQGE01000029">
    <property type="protein sequence ID" value="POP41222.1"/>
    <property type="molecule type" value="Genomic_DNA"/>
</dbReference>
<dbReference type="OrthoDB" id="6626044at2"/>
<evidence type="ECO:0000313" key="4">
    <source>
        <dbReference type="Proteomes" id="UP000247005"/>
    </source>
</evidence>
<comment type="caution">
    <text evidence="2">The sequence shown here is derived from an EMBL/GenBank/DDBJ whole genome shotgun (WGS) entry which is preliminary data.</text>
</comment>
<protein>
    <submittedName>
        <fullName evidence="2">Uncharacterized protein</fullName>
    </submittedName>
</protein>
<organism evidence="2 4">
    <name type="scientific">Superficieibacter electus</name>
    <dbReference type="NCBI Taxonomy" id="2022662"/>
    <lineage>
        <taxon>Bacteria</taxon>
        <taxon>Pseudomonadati</taxon>
        <taxon>Pseudomonadota</taxon>
        <taxon>Gammaproteobacteria</taxon>
        <taxon>Enterobacterales</taxon>
        <taxon>Enterobacteriaceae</taxon>
        <taxon>Superficieibacter</taxon>
    </lineage>
</organism>
<dbReference type="RefSeq" id="WP_103678501.1">
    <property type="nucleotide sequence ID" value="NZ_PQGD01000025.1"/>
</dbReference>
<proteinExistence type="predicted"/>